<name>A0AAN6UH83_9PEZI</name>
<reference evidence="2" key="1">
    <citation type="journal article" date="2023" name="Mol. Phylogenet. Evol.">
        <title>Genome-scale phylogeny and comparative genomics of the fungal order Sordariales.</title>
        <authorList>
            <person name="Hensen N."/>
            <person name="Bonometti L."/>
            <person name="Westerberg I."/>
            <person name="Brannstrom I.O."/>
            <person name="Guillou S."/>
            <person name="Cros-Aarteil S."/>
            <person name="Calhoun S."/>
            <person name="Haridas S."/>
            <person name="Kuo A."/>
            <person name="Mondo S."/>
            <person name="Pangilinan J."/>
            <person name="Riley R."/>
            <person name="LaButti K."/>
            <person name="Andreopoulos B."/>
            <person name="Lipzen A."/>
            <person name="Chen C."/>
            <person name="Yan M."/>
            <person name="Daum C."/>
            <person name="Ng V."/>
            <person name="Clum A."/>
            <person name="Steindorff A."/>
            <person name="Ohm R.A."/>
            <person name="Martin F."/>
            <person name="Silar P."/>
            <person name="Natvig D.O."/>
            <person name="Lalanne C."/>
            <person name="Gautier V."/>
            <person name="Ament-Velasquez S.L."/>
            <person name="Kruys A."/>
            <person name="Hutchinson M.I."/>
            <person name="Powell A.J."/>
            <person name="Barry K."/>
            <person name="Miller A.N."/>
            <person name="Grigoriev I.V."/>
            <person name="Debuchy R."/>
            <person name="Gladieux P."/>
            <person name="Hiltunen Thoren M."/>
            <person name="Johannesson H."/>
        </authorList>
    </citation>
    <scope>NUCLEOTIDE SEQUENCE</scope>
    <source>
        <strain evidence="2">CBS 123565</strain>
    </source>
</reference>
<dbReference type="AlphaFoldDB" id="A0AAN6UH83"/>
<dbReference type="EMBL" id="MU853416">
    <property type="protein sequence ID" value="KAK4132674.1"/>
    <property type="molecule type" value="Genomic_DNA"/>
</dbReference>
<feature type="region of interest" description="Disordered" evidence="1">
    <location>
        <begin position="1"/>
        <end position="65"/>
    </location>
</feature>
<keyword evidence="3" id="KW-1185">Reference proteome</keyword>
<accession>A0AAN6UH83</accession>
<reference evidence="2" key="2">
    <citation type="submission" date="2023-05" db="EMBL/GenBank/DDBJ databases">
        <authorList>
            <consortium name="Lawrence Berkeley National Laboratory"/>
            <person name="Steindorff A."/>
            <person name="Hensen N."/>
            <person name="Bonometti L."/>
            <person name="Westerberg I."/>
            <person name="Brannstrom I.O."/>
            <person name="Guillou S."/>
            <person name="Cros-Aarteil S."/>
            <person name="Calhoun S."/>
            <person name="Haridas S."/>
            <person name="Kuo A."/>
            <person name="Mondo S."/>
            <person name="Pangilinan J."/>
            <person name="Riley R."/>
            <person name="Labutti K."/>
            <person name="Andreopoulos B."/>
            <person name="Lipzen A."/>
            <person name="Chen C."/>
            <person name="Yanf M."/>
            <person name="Daum C."/>
            <person name="Ng V."/>
            <person name="Clum A."/>
            <person name="Ohm R."/>
            <person name="Martin F."/>
            <person name="Silar P."/>
            <person name="Natvig D."/>
            <person name="Lalanne C."/>
            <person name="Gautier V."/>
            <person name="Ament-Velasquez S.L."/>
            <person name="Kruys A."/>
            <person name="Hutchinson M.I."/>
            <person name="Powell A.J."/>
            <person name="Barry K."/>
            <person name="Miller A.N."/>
            <person name="Grigoriev I.V."/>
            <person name="Debuchy R."/>
            <person name="Gladieux P."/>
            <person name="Thoren M.H."/>
            <person name="Johannesson H."/>
        </authorList>
    </citation>
    <scope>NUCLEOTIDE SEQUENCE</scope>
    <source>
        <strain evidence="2">CBS 123565</strain>
    </source>
</reference>
<organism evidence="2 3">
    <name type="scientific">Trichocladium antarcticum</name>
    <dbReference type="NCBI Taxonomy" id="1450529"/>
    <lineage>
        <taxon>Eukaryota</taxon>
        <taxon>Fungi</taxon>
        <taxon>Dikarya</taxon>
        <taxon>Ascomycota</taxon>
        <taxon>Pezizomycotina</taxon>
        <taxon>Sordariomycetes</taxon>
        <taxon>Sordariomycetidae</taxon>
        <taxon>Sordariales</taxon>
        <taxon>Chaetomiaceae</taxon>
        <taxon>Trichocladium</taxon>
    </lineage>
</organism>
<evidence type="ECO:0000256" key="1">
    <source>
        <dbReference type="SAM" id="MobiDB-lite"/>
    </source>
</evidence>
<proteinExistence type="predicted"/>
<gene>
    <name evidence="2" type="ORF">BT67DRAFT_480464</name>
</gene>
<comment type="caution">
    <text evidence="2">The sequence shown here is derived from an EMBL/GenBank/DDBJ whole genome shotgun (WGS) entry which is preliminary data.</text>
</comment>
<dbReference type="Proteomes" id="UP001304895">
    <property type="component" value="Unassembled WGS sequence"/>
</dbReference>
<feature type="compositionally biased region" description="Low complexity" evidence="1">
    <location>
        <begin position="11"/>
        <end position="36"/>
    </location>
</feature>
<sequence length="251" mass="27077">MTQPSNTRPGQPALALSPARAARPAAQPHTRARQPALPSPAPESDEPSPVFSFQGPPRPRPARTFSGMGFLQATTVPETDKQSRLRALIERIKKLKLRQALSDRVEEMRDRRDAERARRMANARVAGRAGGGMFHPLQALAEGDGGAARGAGAESAVGGGSGEPSVAALAALAWDECPQELWVEDMDDAATWPEGLRLWAFTRTNASFPNVPVYAVYLLCGVAYYIMEKGQQSGRLVKVTHALISHYVELA</sequence>
<evidence type="ECO:0000313" key="2">
    <source>
        <dbReference type="EMBL" id="KAK4132674.1"/>
    </source>
</evidence>
<protein>
    <submittedName>
        <fullName evidence="2">Uncharacterized protein</fullName>
    </submittedName>
</protein>
<evidence type="ECO:0000313" key="3">
    <source>
        <dbReference type="Proteomes" id="UP001304895"/>
    </source>
</evidence>